<evidence type="ECO:0000259" key="2">
    <source>
        <dbReference type="Pfam" id="PF13827"/>
    </source>
</evidence>
<dbReference type="Proteomes" id="UP000308707">
    <property type="component" value="Unassembled WGS sequence"/>
</dbReference>
<organism evidence="3 4">
    <name type="scientific">Luteimonas gilva</name>
    <dbReference type="NCBI Taxonomy" id="2572684"/>
    <lineage>
        <taxon>Bacteria</taxon>
        <taxon>Pseudomonadati</taxon>
        <taxon>Pseudomonadota</taxon>
        <taxon>Gammaproteobacteria</taxon>
        <taxon>Lysobacterales</taxon>
        <taxon>Lysobacteraceae</taxon>
        <taxon>Luteimonas</taxon>
    </lineage>
</organism>
<comment type="caution">
    <text evidence="3">The sequence shown here is derived from an EMBL/GenBank/DDBJ whole genome shotgun (WGS) entry which is preliminary data.</text>
</comment>
<feature type="domain" description="DUF4189" evidence="2">
    <location>
        <begin position="252"/>
        <end position="348"/>
    </location>
</feature>
<dbReference type="EMBL" id="SZUA01000001">
    <property type="protein sequence ID" value="TKR33365.1"/>
    <property type="molecule type" value="Genomic_DNA"/>
</dbReference>
<protein>
    <submittedName>
        <fullName evidence="3">DUF4189 domain-containing protein</fullName>
    </submittedName>
</protein>
<feature type="signal peptide" evidence="1">
    <location>
        <begin position="1"/>
        <end position="22"/>
    </location>
</feature>
<gene>
    <name evidence="3" type="ORF">FCE95_03395</name>
</gene>
<accession>A0A4U5JUY6</accession>
<name>A0A4U5JUY6_9GAMM</name>
<keyword evidence="1" id="KW-0732">Signal</keyword>
<dbReference type="InterPro" id="IPR025240">
    <property type="entry name" value="DUF4189"/>
</dbReference>
<sequence>MEDPMKYGLIALLLGLSLPAQAQQMCPASGGRLLPCQNFMEEQFAIYAAKEAEWAKADAEDAAADDANRASDYWGAIAANMQTGQIHHVEYVYRPIDALERMKQACAGDKQCDLVAIYRNTCVALARGDQGELFWADDAKPKLVQQKAMNACKAGGANGCRADERDRVCSGYDYVDIRTGEAGTGQQSLGSKLRAFKRKGGLLGAISPKLAGKSEVQPPQVAYNPMTAQFLSQPTSMRSGQSPAKPDGSSLWMAYAFGRNSGARGTGIGMVEGVSAAQARQTCGKSDCQTLVAARTGECFAIVGGVDARHVQQDFAAKAKNKELAGQAALKQCKSGGLQQCQVGFAECVKTLSEMAAQQ</sequence>
<feature type="chain" id="PRO_5020182993" evidence="1">
    <location>
        <begin position="23"/>
        <end position="359"/>
    </location>
</feature>
<keyword evidence="4" id="KW-1185">Reference proteome</keyword>
<dbReference type="Pfam" id="PF13827">
    <property type="entry name" value="DUF4189"/>
    <property type="match status" value="2"/>
</dbReference>
<reference evidence="3 4" key="1">
    <citation type="submission" date="2019-04" db="EMBL/GenBank/DDBJ databases">
        <title>Reference strain of H23.</title>
        <authorList>
            <person name="Luo X."/>
        </authorList>
    </citation>
    <scope>NUCLEOTIDE SEQUENCE [LARGE SCALE GENOMIC DNA]</scope>
    <source>
        <strain evidence="3 4">H23</strain>
    </source>
</reference>
<evidence type="ECO:0000256" key="1">
    <source>
        <dbReference type="SAM" id="SignalP"/>
    </source>
</evidence>
<proteinExistence type="predicted"/>
<evidence type="ECO:0000313" key="4">
    <source>
        <dbReference type="Proteomes" id="UP000308707"/>
    </source>
</evidence>
<evidence type="ECO:0000313" key="3">
    <source>
        <dbReference type="EMBL" id="TKR33365.1"/>
    </source>
</evidence>
<feature type="domain" description="DUF4189" evidence="2">
    <location>
        <begin position="74"/>
        <end position="161"/>
    </location>
</feature>
<dbReference type="AlphaFoldDB" id="A0A4U5JUY6"/>